<dbReference type="GO" id="GO:0005886">
    <property type="term" value="C:plasma membrane"/>
    <property type="evidence" value="ECO:0007669"/>
    <property type="project" value="UniProtKB-SubCell"/>
</dbReference>
<feature type="transmembrane region" description="Helical" evidence="8">
    <location>
        <begin position="116"/>
        <end position="149"/>
    </location>
</feature>
<evidence type="ECO:0000259" key="9">
    <source>
        <dbReference type="Pfam" id="PF00884"/>
    </source>
</evidence>
<dbReference type="Gene3D" id="3.40.720.10">
    <property type="entry name" value="Alkaline Phosphatase, subunit A"/>
    <property type="match status" value="1"/>
</dbReference>
<feature type="compositionally biased region" description="Low complexity" evidence="7">
    <location>
        <begin position="36"/>
        <end position="45"/>
    </location>
</feature>
<dbReference type="InterPro" id="IPR000917">
    <property type="entry name" value="Sulfatase_N"/>
</dbReference>
<dbReference type="EC" id="3.1.6.-" evidence="10"/>
<evidence type="ECO:0000256" key="1">
    <source>
        <dbReference type="ARBA" id="ARBA00004651"/>
    </source>
</evidence>
<evidence type="ECO:0000256" key="5">
    <source>
        <dbReference type="ARBA" id="ARBA00022989"/>
    </source>
</evidence>
<feature type="domain" description="Sulfatase N-terminal" evidence="9">
    <location>
        <begin position="309"/>
        <end position="619"/>
    </location>
</feature>
<reference evidence="10" key="1">
    <citation type="submission" date="2016-04" db="EMBL/GenBank/DDBJ databases">
        <authorList>
            <person name="Evans L.H."/>
            <person name="Alamgir A."/>
            <person name="Owens N."/>
            <person name="Weber N.D."/>
            <person name="Virtaneva K."/>
            <person name="Barbian K."/>
            <person name="Babar A."/>
            <person name="Rosenke K."/>
        </authorList>
    </citation>
    <scope>NUCLEOTIDE SEQUENCE</scope>
    <source>
        <strain evidence="10">86</strain>
    </source>
</reference>
<protein>
    <submittedName>
        <fullName evidence="10">Arylsulfatase</fullName>
        <ecNumber evidence="10">3.1.6.-</ecNumber>
    </submittedName>
</protein>
<dbReference type="InterPro" id="IPR050448">
    <property type="entry name" value="OpgB/LTA_synthase_biosynth"/>
</dbReference>
<evidence type="ECO:0000256" key="7">
    <source>
        <dbReference type="SAM" id="MobiDB-lite"/>
    </source>
</evidence>
<evidence type="ECO:0000256" key="2">
    <source>
        <dbReference type="ARBA" id="ARBA00004936"/>
    </source>
</evidence>
<dbReference type="CDD" id="cd16015">
    <property type="entry name" value="LTA_synthase"/>
    <property type="match status" value="1"/>
</dbReference>
<keyword evidence="4 8" id="KW-0812">Transmembrane</keyword>
<evidence type="ECO:0000256" key="3">
    <source>
        <dbReference type="ARBA" id="ARBA00022475"/>
    </source>
</evidence>
<dbReference type="SUPFAM" id="SSF53649">
    <property type="entry name" value="Alkaline phosphatase-like"/>
    <property type="match status" value="1"/>
</dbReference>
<sequence>MSKKRNNRYREMEARRRKNRRRQKAVGEGSDQGLQPVAAVAVAEPESPPKEDWRKRMRLRLRQPRARWRTRPWARAILMLLVPAVILYCCQLITLQEPGAAFDWLVVRPEVSLLTYGVLLGAVALLFALTGGLGWSAVLVALPVFLFAFANHMKEALNGSPVMISDLALAGHAGELARFLRPGIDFGPGTWGALGILLLMQAVVLVLGRRQRGKRLDWRIRAGGVVLSAAAVGLCLGTSPAQALISGPGDEIQAERNDRLGLLAGFYSGWLNSAVQQPNAYNENNMNAILRTASKAAAADPYVESKVTPNVIMLMSESFCDPEVVLPNVDFKDDPIPNYHTLAEEFPAGGFLSNTYAGGTGNVEMEVLTGLPIAFLGSAEDLTALRDRTAYNRMPSIVKTFGLQGYATEFVHSYNDKLYNRADNLPAIGFEKVLFEDEFPEDAEHAGPYLSDMALTEKLIYEYEHRDKDKPLFLFGLSMENHQPYFGEKFEEASGLKYSAKTLNGAEKETLDNILHGLHDADAALGALVDYFEKVDEPTIIVFWGDHLPGLNTGDGGETLYSILGYVRSDETKNWDSATMKKMHTTRYLVWNNYGADFPAPEEMSTLGMGTHLLDWAGVEKPLYYHWVDKALEEMLLYRQRLFVPTHGEPLSEPPDNKAVTRDYRNLVYDIVYGKGYISGEMVKNPHSE</sequence>
<name>A0A212K0F2_9FIRM</name>
<keyword evidence="6 8" id="KW-0472">Membrane</keyword>
<feature type="region of interest" description="Disordered" evidence="7">
    <location>
        <begin position="1"/>
        <end position="48"/>
    </location>
</feature>
<evidence type="ECO:0000313" key="10">
    <source>
        <dbReference type="EMBL" id="SBW05240.1"/>
    </source>
</evidence>
<feature type="compositionally biased region" description="Basic residues" evidence="7">
    <location>
        <begin position="15"/>
        <end position="24"/>
    </location>
</feature>
<feature type="transmembrane region" description="Helical" evidence="8">
    <location>
        <begin position="220"/>
        <end position="239"/>
    </location>
</feature>
<organism evidence="10">
    <name type="scientific">uncultured Eubacteriales bacterium</name>
    <dbReference type="NCBI Taxonomy" id="172733"/>
    <lineage>
        <taxon>Bacteria</taxon>
        <taxon>Bacillati</taxon>
        <taxon>Bacillota</taxon>
        <taxon>Clostridia</taxon>
        <taxon>Eubacteriales</taxon>
        <taxon>environmental samples</taxon>
    </lineage>
</organism>
<dbReference type="AlphaFoldDB" id="A0A212K0F2"/>
<comment type="subcellular location">
    <subcellularLocation>
        <location evidence="1">Cell membrane</location>
        <topology evidence="1">Multi-pass membrane protein</topology>
    </subcellularLocation>
</comment>
<evidence type="ECO:0000256" key="6">
    <source>
        <dbReference type="ARBA" id="ARBA00023136"/>
    </source>
</evidence>
<keyword evidence="5 8" id="KW-1133">Transmembrane helix</keyword>
<dbReference type="InterPro" id="IPR017850">
    <property type="entry name" value="Alkaline_phosphatase_core_sf"/>
</dbReference>
<feature type="transmembrane region" description="Helical" evidence="8">
    <location>
        <begin position="73"/>
        <end position="96"/>
    </location>
</feature>
<dbReference type="Pfam" id="PF00884">
    <property type="entry name" value="Sulfatase"/>
    <property type="match status" value="1"/>
</dbReference>
<dbReference type="EMBL" id="FLUN01000001">
    <property type="protein sequence ID" value="SBW05240.1"/>
    <property type="molecule type" value="Genomic_DNA"/>
</dbReference>
<evidence type="ECO:0000256" key="8">
    <source>
        <dbReference type="SAM" id="Phobius"/>
    </source>
</evidence>
<dbReference type="GO" id="GO:0016787">
    <property type="term" value="F:hydrolase activity"/>
    <property type="evidence" value="ECO:0007669"/>
    <property type="project" value="UniProtKB-KW"/>
</dbReference>
<dbReference type="PANTHER" id="PTHR47371">
    <property type="entry name" value="LIPOTEICHOIC ACID SYNTHASE"/>
    <property type="match status" value="1"/>
</dbReference>
<gene>
    <name evidence="10" type="ORF">KL86CLO1_12007</name>
</gene>
<proteinExistence type="predicted"/>
<feature type="transmembrane region" description="Helical" evidence="8">
    <location>
        <begin position="186"/>
        <end position="208"/>
    </location>
</feature>
<evidence type="ECO:0000256" key="4">
    <source>
        <dbReference type="ARBA" id="ARBA00022692"/>
    </source>
</evidence>
<keyword evidence="3" id="KW-1003">Cell membrane</keyword>
<comment type="pathway">
    <text evidence="2">Cell wall biogenesis; lipoteichoic acid biosynthesis.</text>
</comment>
<dbReference type="PANTHER" id="PTHR47371:SF3">
    <property type="entry name" value="PHOSPHOGLYCEROL TRANSFERASE I"/>
    <property type="match status" value="1"/>
</dbReference>
<accession>A0A212K0F2</accession>
<keyword evidence="10" id="KW-0378">Hydrolase</keyword>